<reference evidence="2 3" key="1">
    <citation type="journal article" date="2016" name="Front. Microbiol.">
        <title>Genome and transcriptome sequences reveal the specific parasitism of the nematophagous Purpureocillium lilacinum 36-1.</title>
        <authorList>
            <person name="Xie J."/>
            <person name="Li S."/>
            <person name="Mo C."/>
            <person name="Xiao X."/>
            <person name="Peng D."/>
            <person name="Wang G."/>
            <person name="Xiao Y."/>
        </authorList>
    </citation>
    <scope>NUCLEOTIDE SEQUENCE [LARGE SCALE GENOMIC DNA]</scope>
    <source>
        <strain evidence="2 3">36-1</strain>
    </source>
</reference>
<sequence>MDPSKLTELTLLSKYIVETYAAAPLAQLHLGVDQDGNLKPSGLTLVSKFYPVGTSGSSLDGSSVTHAVANYSYPRNDSAAAYTTDRPSTGKSARSSVGSNGSSPGLTDDRTISEVSFDDDYQCHTYTSRLWDGFWTQEALQRSMEQPGVPSKNHYPATIPPPLNPSRRQLPAGNQGQPWPLPESEHWGRQMYSAPVRPPSPRTESPSIYSGRSDTTRLSPETTSSEAAFRSRREPPSQQGPRPIRPPRPNHGLLAPSGYRSAVSQGHNASLGTSAPKNVHLVPPLAMKSRALQPMAPRTRRPSDGRPGALHAPKPSMYNMATSSCTKLAVPDVKTPATRRPRQHKSMTDLLNRPLPPLPEPDPEPRSVFEDDSSDEDQDSERHRSFYLFHGRSSSDNRRPSKSTGSTTTGTGQRNRALPGVPPPVPPKRQQPHQQHQQQPNYHFKKPSSEWKRQDSNVFGRVFGHAQRH</sequence>
<feature type="compositionally biased region" description="Acidic residues" evidence="1">
    <location>
        <begin position="370"/>
        <end position="379"/>
    </location>
</feature>
<evidence type="ECO:0000256" key="1">
    <source>
        <dbReference type="SAM" id="MobiDB-lite"/>
    </source>
</evidence>
<protein>
    <submittedName>
        <fullName evidence="2">Uncharacterized protein</fullName>
    </submittedName>
</protein>
<gene>
    <name evidence="2" type="ORF">PCL_04576</name>
</gene>
<feature type="compositionally biased region" description="Polar residues" evidence="1">
    <location>
        <begin position="202"/>
        <end position="226"/>
    </location>
</feature>
<dbReference type="Proteomes" id="UP000245956">
    <property type="component" value="Unassembled WGS sequence"/>
</dbReference>
<organism evidence="2 3">
    <name type="scientific">Purpureocillium lilacinum</name>
    <name type="common">Paecilomyces lilacinus</name>
    <dbReference type="NCBI Taxonomy" id="33203"/>
    <lineage>
        <taxon>Eukaryota</taxon>
        <taxon>Fungi</taxon>
        <taxon>Dikarya</taxon>
        <taxon>Ascomycota</taxon>
        <taxon>Pezizomycotina</taxon>
        <taxon>Sordariomycetes</taxon>
        <taxon>Hypocreomycetidae</taxon>
        <taxon>Hypocreales</taxon>
        <taxon>Ophiocordycipitaceae</taxon>
        <taxon>Purpureocillium</taxon>
    </lineage>
</organism>
<comment type="caution">
    <text evidence="2">The sequence shown here is derived from an EMBL/GenBank/DDBJ whole genome shotgun (WGS) entry which is preliminary data.</text>
</comment>
<evidence type="ECO:0000313" key="2">
    <source>
        <dbReference type="EMBL" id="PWI67070.1"/>
    </source>
</evidence>
<feature type="compositionally biased region" description="Polar residues" evidence="1">
    <location>
        <begin position="262"/>
        <end position="276"/>
    </location>
</feature>
<feature type="compositionally biased region" description="Pro residues" evidence="1">
    <location>
        <begin position="420"/>
        <end position="429"/>
    </location>
</feature>
<proteinExistence type="predicted"/>
<accession>A0A2U3DXT2</accession>
<evidence type="ECO:0000313" key="3">
    <source>
        <dbReference type="Proteomes" id="UP000245956"/>
    </source>
</evidence>
<feature type="region of interest" description="Disordered" evidence="1">
    <location>
        <begin position="78"/>
        <end position="111"/>
    </location>
</feature>
<feature type="region of interest" description="Disordered" evidence="1">
    <location>
        <begin position="142"/>
        <end position="469"/>
    </location>
</feature>
<dbReference type="EMBL" id="LCWV01000021">
    <property type="protein sequence ID" value="PWI67070.1"/>
    <property type="molecule type" value="Genomic_DNA"/>
</dbReference>
<feature type="compositionally biased region" description="Low complexity" evidence="1">
    <location>
        <begin position="92"/>
        <end position="105"/>
    </location>
</feature>
<name>A0A2U3DXT2_PURLI</name>
<dbReference type="AlphaFoldDB" id="A0A2U3DXT2"/>
<feature type="compositionally biased region" description="Low complexity" evidence="1">
    <location>
        <begin position="402"/>
        <end position="412"/>
    </location>
</feature>